<reference evidence="2 3" key="1">
    <citation type="submission" date="2016-10" db="EMBL/GenBank/DDBJ databases">
        <authorList>
            <person name="de Groot N.N."/>
        </authorList>
    </citation>
    <scope>NUCLEOTIDE SEQUENCE [LARGE SCALE GENOMIC DNA]</scope>
    <source>
        <strain evidence="2 3">DSM 12992</strain>
    </source>
</reference>
<sequence length="102" mass="11887">MKDLEDLYGGSTLEMKSAASQEYQRWDNALNEIYDVLKQQLSSDEMNKLKKEEIKWISDRDNKAKKDSLKYEGGTAESLIYGTSLAQTTKERCYELVEKYMK</sequence>
<gene>
    <name evidence="2" type="ORF">SAMN05421842_11740</name>
</gene>
<dbReference type="Pfam" id="PF07007">
    <property type="entry name" value="LprI"/>
    <property type="match status" value="1"/>
</dbReference>
<dbReference type="STRING" id="119641.SAMN05421842_11740"/>
<accession>A0A1I1NXX1</accession>
<feature type="domain" description="Lysozyme inhibitor LprI-like N-terminal" evidence="1">
    <location>
        <begin position="10"/>
        <end position="96"/>
    </location>
</feature>
<dbReference type="EMBL" id="FOMG01000017">
    <property type="protein sequence ID" value="SFD02305.1"/>
    <property type="molecule type" value="Genomic_DNA"/>
</dbReference>
<dbReference type="PANTHER" id="PTHR39176:SF1">
    <property type="entry name" value="PERIPLASMIC PROTEIN"/>
    <property type="match status" value="1"/>
</dbReference>
<dbReference type="PANTHER" id="PTHR39176">
    <property type="entry name" value="PERIPLASMIC PROTEIN-RELATED"/>
    <property type="match status" value="1"/>
</dbReference>
<name>A0A1I1NXX1_9CLOT</name>
<proteinExistence type="predicted"/>
<dbReference type="AlphaFoldDB" id="A0A1I1NXX1"/>
<dbReference type="InterPro" id="IPR009739">
    <property type="entry name" value="LprI-like_N"/>
</dbReference>
<dbReference type="Gene3D" id="1.20.1270.180">
    <property type="match status" value="1"/>
</dbReference>
<evidence type="ECO:0000313" key="3">
    <source>
        <dbReference type="Proteomes" id="UP000199263"/>
    </source>
</evidence>
<evidence type="ECO:0000259" key="1">
    <source>
        <dbReference type="Pfam" id="PF07007"/>
    </source>
</evidence>
<dbReference type="Proteomes" id="UP000199263">
    <property type="component" value="Unassembled WGS sequence"/>
</dbReference>
<evidence type="ECO:0000313" key="2">
    <source>
        <dbReference type="EMBL" id="SFD02305.1"/>
    </source>
</evidence>
<protein>
    <recommendedName>
        <fullName evidence="1">Lysozyme inhibitor LprI-like N-terminal domain-containing protein</fullName>
    </recommendedName>
</protein>
<organism evidence="2 3">
    <name type="scientific">Clostridium uliginosum</name>
    <dbReference type="NCBI Taxonomy" id="119641"/>
    <lineage>
        <taxon>Bacteria</taxon>
        <taxon>Bacillati</taxon>
        <taxon>Bacillota</taxon>
        <taxon>Clostridia</taxon>
        <taxon>Eubacteriales</taxon>
        <taxon>Clostridiaceae</taxon>
        <taxon>Clostridium</taxon>
    </lineage>
</organism>
<dbReference type="RefSeq" id="WP_242943324.1">
    <property type="nucleotide sequence ID" value="NZ_FOMG01000017.1"/>
</dbReference>
<keyword evidence="3" id="KW-1185">Reference proteome</keyword>